<dbReference type="PANTHER" id="PTHR45138">
    <property type="entry name" value="REGULATORY COMPONENTS OF SENSORY TRANSDUCTION SYSTEM"/>
    <property type="match status" value="1"/>
</dbReference>
<dbReference type="FunFam" id="3.30.70.270:FF:000001">
    <property type="entry name" value="Diguanylate cyclase domain protein"/>
    <property type="match status" value="1"/>
</dbReference>
<dbReference type="SMART" id="SM00267">
    <property type="entry name" value="GGDEF"/>
    <property type="match status" value="1"/>
</dbReference>
<sequence length="320" mass="33538">MARILATFFAFGGSAGLLMCLDVEPGARRTVLAALGTVALVAAAVAGRWGARWRRSYFHGAVGAATALIVSAVALAPNPVTAMAAAFLVTFVVVDAHFFFSARQANAHLGIAVVGITVALIAGDVGIGTALGYDLVLVSIGTVIRQLVTLASSASRDPLTGLSNRRGFDQALEELMAEAARTGEPLSAVLIDVDHFKAVNDTYGHEEGDRVLRRVAEVWQREVPDGTFLARHGGDEFSLLLPGMRATTALALVRRVCAANPEVSLSCGVAQYQAGDSASQLMRSADRALYDAKILGRGRAELVGESARPADAITRTPPRS</sequence>
<dbReference type="CDD" id="cd01949">
    <property type="entry name" value="GGDEF"/>
    <property type="match status" value="1"/>
</dbReference>
<organism evidence="3 4">
    <name type="scientific">Blastococcus aurantiacus</name>
    <dbReference type="NCBI Taxonomy" id="1550231"/>
    <lineage>
        <taxon>Bacteria</taxon>
        <taxon>Bacillati</taxon>
        <taxon>Actinomycetota</taxon>
        <taxon>Actinomycetes</taxon>
        <taxon>Geodermatophilales</taxon>
        <taxon>Geodermatophilaceae</taxon>
        <taxon>Blastococcus</taxon>
    </lineage>
</organism>
<evidence type="ECO:0000256" key="1">
    <source>
        <dbReference type="SAM" id="Phobius"/>
    </source>
</evidence>
<dbReference type="InterPro" id="IPR050469">
    <property type="entry name" value="Diguanylate_Cyclase"/>
</dbReference>
<keyword evidence="4" id="KW-1185">Reference proteome</keyword>
<dbReference type="GO" id="GO:1902201">
    <property type="term" value="P:negative regulation of bacterial-type flagellum-dependent cell motility"/>
    <property type="evidence" value="ECO:0007669"/>
    <property type="project" value="TreeGrafter"/>
</dbReference>
<feature type="transmembrane region" description="Helical" evidence="1">
    <location>
        <begin position="109"/>
        <end position="133"/>
    </location>
</feature>
<dbReference type="Pfam" id="PF00990">
    <property type="entry name" value="GGDEF"/>
    <property type="match status" value="1"/>
</dbReference>
<keyword evidence="1" id="KW-0472">Membrane</keyword>
<evidence type="ECO:0000313" key="4">
    <source>
        <dbReference type="Proteomes" id="UP000199406"/>
    </source>
</evidence>
<feature type="transmembrane region" description="Helical" evidence="1">
    <location>
        <begin position="57"/>
        <end position="76"/>
    </location>
</feature>
<keyword evidence="1" id="KW-1133">Transmembrane helix</keyword>
<gene>
    <name evidence="3" type="ORF">SAMN05660662_0951</name>
</gene>
<dbReference type="STRING" id="1550231.SAMN05660662_0951"/>
<dbReference type="EMBL" id="FNBT01000001">
    <property type="protein sequence ID" value="SDF06612.1"/>
    <property type="molecule type" value="Genomic_DNA"/>
</dbReference>
<dbReference type="GO" id="GO:0043709">
    <property type="term" value="P:cell adhesion involved in single-species biofilm formation"/>
    <property type="evidence" value="ECO:0007669"/>
    <property type="project" value="TreeGrafter"/>
</dbReference>
<feature type="transmembrane region" description="Helical" evidence="1">
    <location>
        <begin position="82"/>
        <end position="102"/>
    </location>
</feature>
<keyword evidence="1" id="KW-0812">Transmembrane</keyword>
<dbReference type="PROSITE" id="PS50887">
    <property type="entry name" value="GGDEF"/>
    <property type="match status" value="1"/>
</dbReference>
<dbReference type="SUPFAM" id="SSF55073">
    <property type="entry name" value="Nucleotide cyclase"/>
    <property type="match status" value="1"/>
</dbReference>
<dbReference type="InterPro" id="IPR000160">
    <property type="entry name" value="GGDEF_dom"/>
</dbReference>
<dbReference type="InterPro" id="IPR043128">
    <property type="entry name" value="Rev_trsase/Diguanyl_cyclase"/>
</dbReference>
<dbReference type="NCBIfam" id="TIGR00254">
    <property type="entry name" value="GGDEF"/>
    <property type="match status" value="1"/>
</dbReference>
<dbReference type="Gene3D" id="3.30.70.270">
    <property type="match status" value="1"/>
</dbReference>
<reference evidence="4" key="1">
    <citation type="submission" date="2016-10" db="EMBL/GenBank/DDBJ databases">
        <authorList>
            <person name="Varghese N."/>
            <person name="Submissions S."/>
        </authorList>
    </citation>
    <scope>NUCLEOTIDE SEQUENCE [LARGE SCALE GENOMIC DNA]</scope>
    <source>
        <strain evidence="4">DSM 44268</strain>
    </source>
</reference>
<dbReference type="InterPro" id="IPR029787">
    <property type="entry name" value="Nucleotide_cyclase"/>
</dbReference>
<name>A0A1G7I1J9_9ACTN</name>
<feature type="transmembrane region" description="Helical" evidence="1">
    <location>
        <begin position="30"/>
        <end position="50"/>
    </location>
</feature>
<dbReference type="GO" id="GO:0052621">
    <property type="term" value="F:diguanylate cyclase activity"/>
    <property type="evidence" value="ECO:0007669"/>
    <property type="project" value="TreeGrafter"/>
</dbReference>
<dbReference type="AlphaFoldDB" id="A0A1G7I1J9"/>
<accession>A0A1G7I1J9</accession>
<dbReference type="GO" id="GO:0005886">
    <property type="term" value="C:plasma membrane"/>
    <property type="evidence" value="ECO:0007669"/>
    <property type="project" value="TreeGrafter"/>
</dbReference>
<dbReference type="PANTHER" id="PTHR45138:SF9">
    <property type="entry name" value="DIGUANYLATE CYCLASE DGCM-RELATED"/>
    <property type="match status" value="1"/>
</dbReference>
<dbReference type="Proteomes" id="UP000199406">
    <property type="component" value="Unassembled WGS sequence"/>
</dbReference>
<evidence type="ECO:0000313" key="3">
    <source>
        <dbReference type="EMBL" id="SDF06612.1"/>
    </source>
</evidence>
<feature type="domain" description="GGDEF" evidence="2">
    <location>
        <begin position="184"/>
        <end position="305"/>
    </location>
</feature>
<protein>
    <submittedName>
        <fullName evidence="3">Diguanylate cyclase (GGDEF) domain-containing protein</fullName>
    </submittedName>
</protein>
<evidence type="ECO:0000259" key="2">
    <source>
        <dbReference type="PROSITE" id="PS50887"/>
    </source>
</evidence>
<proteinExistence type="predicted"/>